<feature type="transmembrane region" description="Helical" evidence="1">
    <location>
        <begin position="310"/>
        <end position="329"/>
    </location>
</feature>
<dbReference type="Gramene" id="GBG92667">
    <property type="protein sequence ID" value="GBG92667"/>
    <property type="gene ID" value="CBR_g56632"/>
</dbReference>
<evidence type="ECO:0000313" key="2">
    <source>
        <dbReference type="EMBL" id="GBG92667.1"/>
    </source>
</evidence>
<dbReference type="AlphaFoldDB" id="A0A388MDM9"/>
<evidence type="ECO:0008006" key="4">
    <source>
        <dbReference type="Google" id="ProtNLM"/>
    </source>
</evidence>
<organism evidence="2 3">
    <name type="scientific">Chara braunii</name>
    <name type="common">Braun's stonewort</name>
    <dbReference type="NCBI Taxonomy" id="69332"/>
    <lineage>
        <taxon>Eukaryota</taxon>
        <taxon>Viridiplantae</taxon>
        <taxon>Streptophyta</taxon>
        <taxon>Charophyceae</taxon>
        <taxon>Charales</taxon>
        <taxon>Characeae</taxon>
        <taxon>Chara</taxon>
    </lineage>
</organism>
<keyword evidence="1" id="KW-0812">Transmembrane</keyword>
<evidence type="ECO:0000256" key="1">
    <source>
        <dbReference type="SAM" id="Phobius"/>
    </source>
</evidence>
<keyword evidence="3" id="KW-1185">Reference proteome</keyword>
<feature type="transmembrane region" description="Helical" evidence="1">
    <location>
        <begin position="241"/>
        <end position="273"/>
    </location>
</feature>
<reference evidence="2 3" key="1">
    <citation type="journal article" date="2018" name="Cell">
        <title>The Chara Genome: Secondary Complexity and Implications for Plant Terrestrialization.</title>
        <authorList>
            <person name="Nishiyama T."/>
            <person name="Sakayama H."/>
            <person name="Vries J.D."/>
            <person name="Buschmann H."/>
            <person name="Saint-Marcoux D."/>
            <person name="Ullrich K.K."/>
            <person name="Haas F.B."/>
            <person name="Vanderstraeten L."/>
            <person name="Becker D."/>
            <person name="Lang D."/>
            <person name="Vosolsobe S."/>
            <person name="Rombauts S."/>
            <person name="Wilhelmsson P.K.I."/>
            <person name="Janitza P."/>
            <person name="Kern R."/>
            <person name="Heyl A."/>
            <person name="Rumpler F."/>
            <person name="Villalobos L.I.A.C."/>
            <person name="Clay J.M."/>
            <person name="Skokan R."/>
            <person name="Toyoda A."/>
            <person name="Suzuki Y."/>
            <person name="Kagoshima H."/>
            <person name="Schijlen E."/>
            <person name="Tajeshwar N."/>
            <person name="Catarino B."/>
            <person name="Hetherington A.J."/>
            <person name="Saltykova A."/>
            <person name="Bonnot C."/>
            <person name="Breuninger H."/>
            <person name="Symeonidi A."/>
            <person name="Radhakrishnan G.V."/>
            <person name="Van Nieuwerburgh F."/>
            <person name="Deforce D."/>
            <person name="Chang C."/>
            <person name="Karol K.G."/>
            <person name="Hedrich R."/>
            <person name="Ulvskov P."/>
            <person name="Glockner G."/>
            <person name="Delwiche C.F."/>
            <person name="Petrasek J."/>
            <person name="Van de Peer Y."/>
            <person name="Friml J."/>
            <person name="Beilby M."/>
            <person name="Dolan L."/>
            <person name="Kohara Y."/>
            <person name="Sugano S."/>
            <person name="Fujiyama A."/>
            <person name="Delaux P.-M."/>
            <person name="Quint M."/>
            <person name="TheiBen G."/>
            <person name="Hagemann M."/>
            <person name="Harholt J."/>
            <person name="Dunand C."/>
            <person name="Zachgo S."/>
            <person name="Langdale J."/>
            <person name="Maumus F."/>
            <person name="Straeten D.V.D."/>
            <person name="Gould S.B."/>
            <person name="Rensing S.A."/>
        </authorList>
    </citation>
    <scope>NUCLEOTIDE SEQUENCE [LARGE SCALE GENOMIC DNA]</scope>
    <source>
        <strain evidence="2 3">S276</strain>
    </source>
</reference>
<gene>
    <name evidence="2" type="ORF">CBR_g56632</name>
</gene>
<name>A0A388MDM9_CHABU</name>
<accession>A0A388MDM9</accession>
<protein>
    <recommendedName>
        <fullName evidence="4">Oleosin</fullName>
    </recommendedName>
</protein>
<proteinExistence type="predicted"/>
<feature type="transmembrane region" description="Helical" evidence="1">
    <location>
        <begin position="279"/>
        <end position="303"/>
    </location>
</feature>
<dbReference type="EMBL" id="BFEA01001109">
    <property type="protein sequence ID" value="GBG92667.1"/>
    <property type="molecule type" value="Genomic_DNA"/>
</dbReference>
<keyword evidence="1" id="KW-1133">Transmembrane helix</keyword>
<comment type="caution">
    <text evidence="2">The sequence shown here is derived from an EMBL/GenBank/DDBJ whole genome shotgun (WGS) entry which is preliminary data.</text>
</comment>
<sequence>MNYSYYPIGKSVACDFGSRVAPVAKDCLDSRITKEMKSQLSKIMREGMDKALPLINSEFNYCMSIVRREAHSRTAFFGIALKGYTPLPALRRTEEEARVVGNEGGGRVEGKDGIAEVIGEVAKNLLPNVSEPRARPPVCKFLELERDDCSFSERGEEILEVRSNRISQERCGWVGIWVSKWVGVVELTVASVEGRRRFAELRACFPLSISERSSSRSNMAEPKPWLDMPGLRRMSWRKMGAIGGALALAGVVLGALLLLGLPVLLIGGLLLLLTSPCTFAVGCCIAPLWIPLLLFVGIPALIFFVTTGGIMLLLTVLAGLTGAAGWWIYRYNRGPMPPGGDAMQRVLDRVRGRSREVTERISKVGQQAASAAA</sequence>
<evidence type="ECO:0000313" key="3">
    <source>
        <dbReference type="Proteomes" id="UP000265515"/>
    </source>
</evidence>
<keyword evidence="1" id="KW-0472">Membrane</keyword>
<dbReference type="Proteomes" id="UP000265515">
    <property type="component" value="Unassembled WGS sequence"/>
</dbReference>